<dbReference type="InterPro" id="IPR003313">
    <property type="entry name" value="AraC-bd"/>
</dbReference>
<evidence type="ECO:0000256" key="3">
    <source>
        <dbReference type="ARBA" id="ARBA00023159"/>
    </source>
</evidence>
<keyword evidence="2" id="KW-0238">DNA-binding</keyword>
<accession>A0A0Q2RJT0</accession>
<evidence type="ECO:0000256" key="1">
    <source>
        <dbReference type="ARBA" id="ARBA00023015"/>
    </source>
</evidence>
<dbReference type="EMBL" id="LKHS01000020">
    <property type="protein sequence ID" value="KQH84286.1"/>
    <property type="molecule type" value="Genomic_DNA"/>
</dbReference>
<dbReference type="GO" id="GO:0043565">
    <property type="term" value="F:sequence-specific DNA binding"/>
    <property type="evidence" value="ECO:0007669"/>
    <property type="project" value="InterPro"/>
</dbReference>
<evidence type="ECO:0000259" key="5">
    <source>
        <dbReference type="PROSITE" id="PS01124"/>
    </source>
</evidence>
<dbReference type="InterPro" id="IPR009057">
    <property type="entry name" value="Homeodomain-like_sf"/>
</dbReference>
<dbReference type="InterPro" id="IPR018060">
    <property type="entry name" value="HTH_AraC"/>
</dbReference>
<evidence type="ECO:0000256" key="2">
    <source>
        <dbReference type="ARBA" id="ARBA00023125"/>
    </source>
</evidence>
<dbReference type="Gene3D" id="1.10.10.60">
    <property type="entry name" value="Homeodomain-like"/>
    <property type="match status" value="2"/>
</dbReference>
<dbReference type="Pfam" id="PF12833">
    <property type="entry name" value="HTH_18"/>
    <property type="match status" value="1"/>
</dbReference>
<dbReference type="InterPro" id="IPR018062">
    <property type="entry name" value="HTH_AraC-typ_CS"/>
</dbReference>
<dbReference type="GO" id="GO:0003700">
    <property type="term" value="F:DNA-binding transcription factor activity"/>
    <property type="evidence" value="ECO:0007669"/>
    <property type="project" value="InterPro"/>
</dbReference>
<dbReference type="SMART" id="SM00342">
    <property type="entry name" value="HTH_ARAC"/>
    <property type="match status" value="1"/>
</dbReference>
<dbReference type="InterPro" id="IPR037923">
    <property type="entry name" value="HTH-like"/>
</dbReference>
<dbReference type="InParanoid" id="A0A0Q2RJT0"/>
<dbReference type="PROSITE" id="PS01124">
    <property type="entry name" value="HTH_ARAC_FAMILY_2"/>
    <property type="match status" value="1"/>
</dbReference>
<sequence>MSTSLSSNIMRPTALPQVEARIAKWSHVCYQKHSHDEFSFGIIDSGRVRYDNHVRQHQIGGGDVVTINPADMHSCNPHEGEWSYRMLFVDTLWMGQMQQEVLGRRQMDYYAFISDFERRADFSLQFEQLFAALLQEQDALSAHTLMYEFIERLYTPSAVVTDGSQLATQRKRAPDYLLRARERLFDEIDQSIGLDALANEVGVSPYHLIRTFKQYFGLSPHAYLMDERIKRAKQLLKQGETIVDTSLALGFADQAHFQRSFKSRIALTPKKYQSFFTL</sequence>
<keyword evidence="1" id="KW-0805">Transcription regulation</keyword>
<dbReference type="RefSeq" id="WP_055466866.1">
    <property type="nucleotide sequence ID" value="NZ_LKHS01000020.1"/>
</dbReference>
<dbReference type="PANTHER" id="PTHR46796">
    <property type="entry name" value="HTH-TYPE TRANSCRIPTIONAL ACTIVATOR RHAS-RELATED"/>
    <property type="match status" value="1"/>
</dbReference>
<keyword evidence="7" id="KW-1185">Reference proteome</keyword>
<comment type="caution">
    <text evidence="6">The sequence shown here is derived from an EMBL/GenBank/DDBJ whole genome shotgun (WGS) entry which is preliminary data.</text>
</comment>
<organism evidence="6 7">
    <name type="scientific">Vibrio furnissii</name>
    <dbReference type="NCBI Taxonomy" id="29494"/>
    <lineage>
        <taxon>Bacteria</taxon>
        <taxon>Pseudomonadati</taxon>
        <taxon>Pseudomonadota</taxon>
        <taxon>Gammaproteobacteria</taxon>
        <taxon>Vibrionales</taxon>
        <taxon>Vibrionaceae</taxon>
        <taxon>Vibrio</taxon>
    </lineage>
</organism>
<dbReference type="Pfam" id="PF02311">
    <property type="entry name" value="AraC_binding"/>
    <property type="match status" value="1"/>
</dbReference>
<keyword evidence="3" id="KW-0010">Activator</keyword>
<dbReference type="PROSITE" id="PS00041">
    <property type="entry name" value="HTH_ARAC_FAMILY_1"/>
    <property type="match status" value="1"/>
</dbReference>
<dbReference type="InterPro" id="IPR050204">
    <property type="entry name" value="AraC_XylS_family_regulators"/>
</dbReference>
<dbReference type="PANTHER" id="PTHR46796:SF2">
    <property type="entry name" value="TRANSCRIPTIONAL REGULATORY PROTEIN"/>
    <property type="match status" value="1"/>
</dbReference>
<reference evidence="6 7" key="1">
    <citation type="submission" date="2015-08" db="EMBL/GenBank/DDBJ databases">
        <title>Antibacterial properties of a collection of Vibrionaceae strains.</title>
        <authorList>
            <person name="Giubergia S."/>
        </authorList>
    </citation>
    <scope>NUCLEOTIDE SEQUENCE [LARGE SCALE GENOMIC DNA]</scope>
    <source>
        <strain evidence="6 7">S0821</strain>
    </source>
</reference>
<dbReference type="SUPFAM" id="SSF51215">
    <property type="entry name" value="Regulatory protein AraC"/>
    <property type="match status" value="1"/>
</dbReference>
<protein>
    <submittedName>
        <fullName evidence="6">Transcriptional regulator</fullName>
    </submittedName>
</protein>
<gene>
    <name evidence="6" type="ORF">AMR76_18840</name>
</gene>
<evidence type="ECO:0000313" key="7">
    <source>
        <dbReference type="Proteomes" id="UP000051221"/>
    </source>
</evidence>
<dbReference type="SUPFAM" id="SSF46689">
    <property type="entry name" value="Homeodomain-like"/>
    <property type="match status" value="2"/>
</dbReference>
<keyword evidence="4" id="KW-0804">Transcription</keyword>
<feature type="domain" description="HTH araC/xylS-type" evidence="5">
    <location>
        <begin position="178"/>
        <end position="275"/>
    </location>
</feature>
<evidence type="ECO:0000256" key="4">
    <source>
        <dbReference type="ARBA" id="ARBA00023163"/>
    </source>
</evidence>
<proteinExistence type="predicted"/>
<dbReference type="Proteomes" id="UP000051221">
    <property type="component" value="Unassembled WGS sequence"/>
</dbReference>
<dbReference type="AlphaFoldDB" id="A0A0Q2RJT0"/>
<evidence type="ECO:0000313" key="6">
    <source>
        <dbReference type="EMBL" id="KQH84286.1"/>
    </source>
</evidence>
<name>A0A0Q2RJT0_VIBFU</name>